<sequence>MAPASEGERSQGAPVDDEATTQAGEGERSHRAVADGEAMTHAATA</sequence>
<name>F2EIP5_HORVV</name>
<organism evidence="2">
    <name type="scientific">Hordeum vulgare subsp. vulgare</name>
    <name type="common">Domesticated barley</name>
    <dbReference type="NCBI Taxonomy" id="112509"/>
    <lineage>
        <taxon>Eukaryota</taxon>
        <taxon>Viridiplantae</taxon>
        <taxon>Streptophyta</taxon>
        <taxon>Embryophyta</taxon>
        <taxon>Tracheophyta</taxon>
        <taxon>Spermatophyta</taxon>
        <taxon>Magnoliopsida</taxon>
        <taxon>Liliopsida</taxon>
        <taxon>Poales</taxon>
        <taxon>Poaceae</taxon>
        <taxon>BOP clade</taxon>
        <taxon>Pooideae</taxon>
        <taxon>Triticodae</taxon>
        <taxon>Triticeae</taxon>
        <taxon>Hordeinae</taxon>
        <taxon>Hordeum</taxon>
    </lineage>
</organism>
<reference evidence="2" key="1">
    <citation type="journal article" date="2011" name="Plant Physiol.">
        <title>Comprehensive sequence analysis of 24,783 barley full-length cDNAs derived from 12 clone libraries.</title>
        <authorList>
            <person name="Matsumoto T."/>
            <person name="Tanaka T."/>
            <person name="Sakai H."/>
            <person name="Amano N."/>
            <person name="Kanamori H."/>
            <person name="Kurita K."/>
            <person name="Kikuta A."/>
            <person name="Kamiya K."/>
            <person name="Yamamoto M."/>
            <person name="Ikawa H."/>
            <person name="Fujii N."/>
            <person name="Hori K."/>
            <person name="Itoh T."/>
            <person name="Sato K."/>
        </authorList>
    </citation>
    <scope>NUCLEOTIDE SEQUENCE</scope>
    <source>
        <tissue evidence="2">Flower</tissue>
    </source>
</reference>
<evidence type="ECO:0000313" key="2">
    <source>
        <dbReference type="EMBL" id="BAK07217.1"/>
    </source>
</evidence>
<evidence type="ECO:0000256" key="1">
    <source>
        <dbReference type="SAM" id="MobiDB-lite"/>
    </source>
</evidence>
<protein>
    <submittedName>
        <fullName evidence="2">Predicted protein</fullName>
    </submittedName>
</protein>
<feature type="compositionally biased region" description="Basic and acidic residues" evidence="1">
    <location>
        <begin position="25"/>
        <end position="34"/>
    </location>
</feature>
<proteinExistence type="evidence at transcript level"/>
<feature type="region of interest" description="Disordered" evidence="1">
    <location>
        <begin position="1"/>
        <end position="45"/>
    </location>
</feature>
<dbReference type="AlphaFoldDB" id="F2EIP5"/>
<accession>F2EIP5</accession>
<dbReference type="EMBL" id="AK376022">
    <property type="protein sequence ID" value="BAK07217.1"/>
    <property type="molecule type" value="mRNA"/>
</dbReference>